<feature type="domain" description="GLUG" evidence="1">
    <location>
        <begin position="210"/>
        <end position="238"/>
    </location>
</feature>
<feature type="domain" description="YDG" evidence="2">
    <location>
        <begin position="1178"/>
        <end position="1257"/>
    </location>
</feature>
<dbReference type="Pfam" id="PF18657">
    <property type="entry name" value="YDG"/>
    <property type="match status" value="9"/>
</dbReference>
<name>A0ABY6GFV1_9BURK</name>
<sequence length="1923" mass="188365">MQAEASGSVSSRGTVVGGLVGLNSADGDGASVLIRRVNALGEVSAGDFAGGLVGYNQAYNGSSIDISYAQASGQVTGARGNVGGLVGGNEVLGSSTVYISHVRSSGPVSGGNYVGGLIGYNGVFGGGEVAISDAEAKGVVRGTSQVGGLVGQNDANEGGTARISNAHATGEQVVGTGKNVGGLVGLNWVDTGSTASISGSDATAAVSGDERVGGLVGSNEAHGGEAEITGSHATGTVSGAKQVGGLVGANTADMGAAVVLGSHATGLVMGTNDVGGLVGSNEASNGGTASISGSHADGLMVVGTRSNAGGLVGRNRVENGGAASISSSQSNAMVQGAGVVGGLVGWNGAVTSGKASVSGSKAIGGVSGTDYVGGLVGVNQAGAGEAEITGSSATGGVDGSQYVGGLVGSNYASTYGKASISGSNASGDVDGASVIGGLAGENRAEGGVARIENANASGLVSGAGALMAGGLVGHNVASGFGEALVSGSHAHGSVGGTSYVGGLVGANEAVDDGMARISSSTARGRMVVGSGDHVGGLVGANHAQNGGEASIVDAWTLGRTVDGEYVTMQVTGHGDVGGLVGQNTATEFGKASISGGEASAHVKSTGDNAGGLVGRSSASWFGETSISGAWAKGSVESAGSNIGGLVGTNEGENAGIARISDSEAAEMRAQGLNNVGGLVGWNSASGYGEARISSVHSSANVQGTEINAGGLVGWNTASAVGEASISLAYATGQVSGGDAAGGLVGGNLAFGLGTAHISQSFASGSVQTTGEGAGGLVGFSGSRGGVATISDSYATGQVSGGKSAGGLVGALGSEGGEARIVHAYSTGAVSGGSFVGGLVGSSNGSIESSFYATTDAQGNAINGGAAANGAGQGKTLSELTQLSTFAGWDIDDQGGTGRTWRLYEGSATPLLRGFLQQVTVNAQGSVSGKTYDGQIASGTLGFTSDTPGAVLQGQLGYASSSKNAGSYAMADGTLKFSGLYSHQQGYDITYASEMNGLSLDIDKAQLRIDGSQVVDKAYDGNTAAQVAAGRLQGLAANESLGVIASGVFDGKNAGTHGVVVTHRLVNGSDGSLASNYVLLADTRSYQGTIERKTLGIDGTQVAGKTYDGNAIAQVAAGQLQGLVGNESLGVSASGVFDSKNAGTHGATVAYDLANGSGGGLADNYVLADTKAYQATIERRALGIDGTQVAGKTYDGNAVAQVTAGQLQGLVGSESLGVSASGVFDSKNAGTQGTTVAYNLSNGDGGGLADNYVLADTKAYQATIERRALGIDGTQVANKTYDGNAVAQVTAGQLQGLVGNETLGVSASGAFDSKNAGTHGATIAYSVADGSDGSLASNYVLTDTRSYQATIERKTLGIDGTQVAGKTYDGNAVAQVTVGQLQGLVGNESLGVSASGVFDSKNAGTHGATVAYNLSSGNGGLADNYVLADGNAYQATIEPKTLSIEGTQVAGKTYDGNAVAQVSAGELQGLVGSEALGVSASGVFDSRNAGMRGATVAYTLSNGSGGGLADNYVLADTKAYQAAIERRALGIGGTQVAGKIYDGNTVAQVTVGQLQGLVGNESLGVSASGVFDGKNAGTHGTTIAYSVADGSDGSLASNYVLTDTRSYQATIERRALGIDGTQVANKTYDGNAVAQVTAGQLQGLVGNETLGVSASGVFDSRNAGQRSASVAYTLADGSGGGLAGNYLLADTTHGATIDKAVLTLDAVTDRKVYDGSTASDAAVQVTGLVGGDRIGGVSQSFDSRNAGSRSLQVDAGYAVDDGNGGNNYAVHIAGATGRIDPRALTITARDAGKLQGQALVFDGTEFDTNAGLVAGERVRSVALASEGSAAQADNGRYAIVARDAQGSGGFEAGNYAIRYVDGQLEVTNPAADIPDDIAGATLCRSQPERRSIVPCPVQQRASVPVDLPPQVPALTMTADFIRMP</sequence>
<dbReference type="Gene3D" id="2.160.20.110">
    <property type="match status" value="6"/>
</dbReference>
<feature type="domain" description="YDG" evidence="2">
    <location>
        <begin position="1352"/>
        <end position="1429"/>
    </location>
</feature>
<gene>
    <name evidence="3" type="ORF">M9799_03095</name>
</gene>
<evidence type="ECO:0000313" key="3">
    <source>
        <dbReference type="EMBL" id="UYG53242.1"/>
    </source>
</evidence>
<feature type="domain" description="YDG" evidence="2">
    <location>
        <begin position="1265"/>
        <end position="1343"/>
    </location>
</feature>
<evidence type="ECO:0000313" key="4">
    <source>
        <dbReference type="Proteomes" id="UP001162800"/>
    </source>
</evidence>
<feature type="domain" description="GLUG" evidence="1">
    <location>
        <begin position="399"/>
        <end position="429"/>
    </location>
</feature>
<dbReference type="Pfam" id="PF07581">
    <property type="entry name" value="Glug"/>
    <property type="match status" value="3"/>
</dbReference>
<dbReference type="InterPro" id="IPR041248">
    <property type="entry name" value="YDG"/>
</dbReference>
<evidence type="ECO:0000259" key="1">
    <source>
        <dbReference type="Pfam" id="PF07581"/>
    </source>
</evidence>
<feature type="domain" description="YDG" evidence="2">
    <location>
        <begin position="1525"/>
        <end position="1603"/>
    </location>
</feature>
<keyword evidence="4" id="KW-1185">Reference proteome</keyword>
<proteinExistence type="predicted"/>
<feature type="domain" description="YDG" evidence="2">
    <location>
        <begin position="1091"/>
        <end position="1170"/>
    </location>
</feature>
<dbReference type="InterPro" id="IPR011493">
    <property type="entry name" value="GLUG"/>
</dbReference>
<accession>A0ABY6GFV1</accession>
<feature type="domain" description="YDG" evidence="2">
    <location>
        <begin position="1698"/>
        <end position="1769"/>
    </location>
</feature>
<feature type="domain" description="YDG" evidence="2">
    <location>
        <begin position="1003"/>
        <end position="1081"/>
    </location>
</feature>
<feature type="domain" description="YDG" evidence="2">
    <location>
        <begin position="1612"/>
        <end position="1691"/>
    </location>
</feature>
<organism evidence="3 4">
    <name type="scientific">Comamonas endophytica</name>
    <dbReference type="NCBI Taxonomy" id="2949090"/>
    <lineage>
        <taxon>Bacteria</taxon>
        <taxon>Pseudomonadati</taxon>
        <taxon>Pseudomonadota</taxon>
        <taxon>Betaproteobacteria</taxon>
        <taxon>Burkholderiales</taxon>
        <taxon>Comamonadaceae</taxon>
        <taxon>Comamonas</taxon>
    </lineage>
</organism>
<evidence type="ECO:0000259" key="2">
    <source>
        <dbReference type="Pfam" id="PF18657"/>
    </source>
</evidence>
<reference evidence="3" key="1">
    <citation type="submission" date="2022-09" db="EMBL/GenBank/DDBJ databases">
        <title>The complete genome of Acidovorax sp. 5MLIR.</title>
        <authorList>
            <person name="Liu L."/>
            <person name="Yue J."/>
            <person name="Yang F."/>
            <person name="Yuan J."/>
            <person name="Li L."/>
        </authorList>
    </citation>
    <scope>NUCLEOTIDE SEQUENCE</scope>
    <source>
        <strain evidence="3">5MLIR</strain>
    </source>
</reference>
<protein>
    <submittedName>
        <fullName evidence="3">YDG domain-containing protein</fullName>
    </submittedName>
</protein>
<dbReference type="Proteomes" id="UP001162800">
    <property type="component" value="Chromosome"/>
</dbReference>
<feature type="domain" description="YDG" evidence="2">
    <location>
        <begin position="1437"/>
        <end position="1517"/>
    </location>
</feature>
<dbReference type="RefSeq" id="WP_263725881.1">
    <property type="nucleotide sequence ID" value="NZ_CP106881.1"/>
</dbReference>
<dbReference type="EMBL" id="CP106881">
    <property type="protein sequence ID" value="UYG53242.1"/>
    <property type="molecule type" value="Genomic_DNA"/>
</dbReference>
<feature type="domain" description="GLUG" evidence="1">
    <location>
        <begin position="142"/>
        <end position="173"/>
    </location>
</feature>